<accession>A0A0V1KIP1</accession>
<keyword evidence="2" id="KW-1185">Reference proteome</keyword>
<evidence type="ECO:0000313" key="2">
    <source>
        <dbReference type="Proteomes" id="UP000054721"/>
    </source>
</evidence>
<reference evidence="1 2" key="1">
    <citation type="submission" date="2015-05" db="EMBL/GenBank/DDBJ databases">
        <title>Evolution of Trichinella species and genotypes.</title>
        <authorList>
            <person name="Korhonen P.K."/>
            <person name="Edoardo P."/>
            <person name="Giuseppe L.R."/>
            <person name="Gasser R.B."/>
        </authorList>
    </citation>
    <scope>NUCLEOTIDE SEQUENCE [LARGE SCALE GENOMIC DNA]</scope>
    <source>
        <strain evidence="1">ISS10</strain>
    </source>
</reference>
<comment type="caution">
    <text evidence="1">The sequence shown here is derived from an EMBL/GenBank/DDBJ whole genome shotgun (WGS) entry which is preliminary data.</text>
</comment>
<proteinExistence type="predicted"/>
<gene>
    <name evidence="1" type="ORF">T02_12277</name>
</gene>
<dbReference type="AlphaFoldDB" id="A0A0V1KIP1"/>
<feature type="non-terminal residue" evidence="1">
    <location>
        <position position="1"/>
    </location>
</feature>
<sequence>LKNVEKEKCSLWDLEYDEKTETHGNEKWALLDLGYGKKH</sequence>
<evidence type="ECO:0000313" key="1">
    <source>
        <dbReference type="EMBL" id="KRZ47104.1"/>
    </source>
</evidence>
<organism evidence="1 2">
    <name type="scientific">Trichinella nativa</name>
    <dbReference type="NCBI Taxonomy" id="6335"/>
    <lineage>
        <taxon>Eukaryota</taxon>
        <taxon>Metazoa</taxon>
        <taxon>Ecdysozoa</taxon>
        <taxon>Nematoda</taxon>
        <taxon>Enoplea</taxon>
        <taxon>Dorylaimia</taxon>
        <taxon>Trichinellida</taxon>
        <taxon>Trichinellidae</taxon>
        <taxon>Trichinella</taxon>
    </lineage>
</organism>
<dbReference type="EMBL" id="JYDW01001386">
    <property type="protein sequence ID" value="KRZ47104.1"/>
    <property type="molecule type" value="Genomic_DNA"/>
</dbReference>
<protein>
    <submittedName>
        <fullName evidence="1">Uncharacterized protein</fullName>
    </submittedName>
</protein>
<dbReference type="Proteomes" id="UP000054721">
    <property type="component" value="Unassembled WGS sequence"/>
</dbReference>
<name>A0A0V1KIP1_9BILA</name>
<feature type="non-terminal residue" evidence="1">
    <location>
        <position position="39"/>
    </location>
</feature>